<name>A0A146LC60_LYGHE</name>
<reference evidence="2" key="1">
    <citation type="journal article" date="2016" name="Gigascience">
        <title>De novo construction of an expanded transcriptome assembly for the western tarnished plant bug, Lygus hesperus.</title>
        <authorList>
            <person name="Tassone E.E."/>
            <person name="Geib S.M."/>
            <person name="Hall B."/>
            <person name="Fabrick J.A."/>
            <person name="Brent C.S."/>
            <person name="Hull J.J."/>
        </authorList>
    </citation>
    <scope>NUCLEOTIDE SEQUENCE</scope>
</reference>
<dbReference type="AlphaFoldDB" id="A0A146LC60"/>
<evidence type="ECO:0000256" key="1">
    <source>
        <dbReference type="SAM" id="MobiDB-lite"/>
    </source>
</evidence>
<evidence type="ECO:0000313" key="2">
    <source>
        <dbReference type="EMBL" id="JAQ05868.1"/>
    </source>
</evidence>
<organism evidence="2">
    <name type="scientific">Lygus hesperus</name>
    <name type="common">Western plant bug</name>
    <dbReference type="NCBI Taxonomy" id="30085"/>
    <lineage>
        <taxon>Eukaryota</taxon>
        <taxon>Metazoa</taxon>
        <taxon>Ecdysozoa</taxon>
        <taxon>Arthropoda</taxon>
        <taxon>Hexapoda</taxon>
        <taxon>Insecta</taxon>
        <taxon>Pterygota</taxon>
        <taxon>Neoptera</taxon>
        <taxon>Paraneoptera</taxon>
        <taxon>Hemiptera</taxon>
        <taxon>Heteroptera</taxon>
        <taxon>Panheteroptera</taxon>
        <taxon>Cimicomorpha</taxon>
        <taxon>Miridae</taxon>
        <taxon>Mirini</taxon>
        <taxon>Lygus</taxon>
    </lineage>
</organism>
<dbReference type="EMBL" id="GDHC01012761">
    <property type="protein sequence ID" value="JAQ05868.1"/>
    <property type="molecule type" value="Transcribed_RNA"/>
</dbReference>
<gene>
    <name evidence="2" type="ORF">g.8068</name>
</gene>
<accession>A0A146LC60</accession>
<feature type="region of interest" description="Disordered" evidence="1">
    <location>
        <begin position="173"/>
        <end position="201"/>
    </location>
</feature>
<proteinExistence type="predicted"/>
<protein>
    <submittedName>
        <fullName evidence="2">Uncharacterized protein</fullName>
    </submittedName>
</protein>
<feature type="compositionally biased region" description="Polar residues" evidence="1">
    <location>
        <begin position="175"/>
        <end position="201"/>
    </location>
</feature>
<sequence length="214" mass="23222">MEALCSLRVEDSNNVSVHCAHVNAANILFNTTGEVDPAIALRLPLSPPICDSTPYSDGEDNLTSCPNRPPTVIPMSNYPRASLIKDVRASLQLTKYDSPDLSMRAPLRYVSFPRGAELLYGLPLTTVGTRYPTETFGQLEFTATLPALLQNKVSYGVRAGPGAIRMTHNQHKLIQPSSSSTSPDLVQRDGSTSLSGTQGVFRQTHVTQHTLDLS</sequence>